<dbReference type="RefSeq" id="XP_009550799.1">
    <property type="nucleotide sequence ID" value="XM_009552504.1"/>
</dbReference>
<evidence type="ECO:0000256" key="1">
    <source>
        <dbReference type="PROSITE-ProRule" id="PRU00175"/>
    </source>
</evidence>
<dbReference type="InterPro" id="IPR001841">
    <property type="entry name" value="Znf_RING"/>
</dbReference>
<feature type="region of interest" description="Disordered" evidence="2">
    <location>
        <begin position="386"/>
        <end position="426"/>
    </location>
</feature>
<dbReference type="EMBL" id="KI925463">
    <property type="protein sequence ID" value="ETW77271.1"/>
    <property type="molecule type" value="Genomic_DNA"/>
</dbReference>
<dbReference type="GeneID" id="20677091"/>
<dbReference type="OrthoDB" id="6105938at2759"/>
<gene>
    <name evidence="4" type="ORF">HETIRDRAFT_460564</name>
</gene>
<feature type="compositionally biased region" description="Polar residues" evidence="2">
    <location>
        <begin position="82"/>
        <end position="92"/>
    </location>
</feature>
<evidence type="ECO:0000256" key="2">
    <source>
        <dbReference type="SAM" id="MobiDB-lite"/>
    </source>
</evidence>
<proteinExistence type="predicted"/>
<keyword evidence="5" id="KW-1185">Reference proteome</keyword>
<feature type="region of interest" description="Disordered" evidence="2">
    <location>
        <begin position="536"/>
        <end position="559"/>
    </location>
</feature>
<dbReference type="GO" id="GO:0043161">
    <property type="term" value="P:proteasome-mediated ubiquitin-dependent protein catabolic process"/>
    <property type="evidence" value="ECO:0007669"/>
    <property type="project" value="TreeGrafter"/>
</dbReference>
<dbReference type="Gene3D" id="3.30.40.10">
    <property type="entry name" value="Zinc/RING finger domain, C3HC4 (zinc finger)"/>
    <property type="match status" value="1"/>
</dbReference>
<feature type="compositionally biased region" description="Low complexity" evidence="2">
    <location>
        <begin position="120"/>
        <end position="134"/>
    </location>
</feature>
<keyword evidence="1" id="KW-0479">Metal-binding</keyword>
<organism evidence="4 5">
    <name type="scientific">Heterobasidion irregulare (strain TC 32-1)</name>
    <dbReference type="NCBI Taxonomy" id="747525"/>
    <lineage>
        <taxon>Eukaryota</taxon>
        <taxon>Fungi</taxon>
        <taxon>Dikarya</taxon>
        <taxon>Basidiomycota</taxon>
        <taxon>Agaricomycotina</taxon>
        <taxon>Agaricomycetes</taxon>
        <taxon>Russulales</taxon>
        <taxon>Bondarzewiaceae</taxon>
        <taxon>Heterobasidion</taxon>
        <taxon>Heterobasidion annosum species complex</taxon>
    </lineage>
</organism>
<name>W4JWM2_HETIT</name>
<dbReference type="InterPro" id="IPR013083">
    <property type="entry name" value="Znf_RING/FYVE/PHD"/>
</dbReference>
<dbReference type="Pfam" id="PF13923">
    <property type="entry name" value="zf-C3HC4_2"/>
    <property type="match status" value="1"/>
</dbReference>
<dbReference type="PROSITE" id="PS50089">
    <property type="entry name" value="ZF_RING_2"/>
    <property type="match status" value="1"/>
</dbReference>
<dbReference type="SMART" id="SM00184">
    <property type="entry name" value="RING"/>
    <property type="match status" value="1"/>
</dbReference>
<protein>
    <recommendedName>
        <fullName evidence="3">RING-type domain-containing protein</fullName>
    </recommendedName>
</protein>
<dbReference type="GO" id="GO:0008270">
    <property type="term" value="F:zinc ion binding"/>
    <property type="evidence" value="ECO:0007669"/>
    <property type="project" value="UniProtKB-KW"/>
</dbReference>
<reference evidence="4 5" key="1">
    <citation type="journal article" date="2012" name="New Phytol.">
        <title>Insight into trade-off between wood decay and parasitism from the genome of a fungal forest pathogen.</title>
        <authorList>
            <person name="Olson A."/>
            <person name="Aerts A."/>
            <person name="Asiegbu F."/>
            <person name="Belbahri L."/>
            <person name="Bouzid O."/>
            <person name="Broberg A."/>
            <person name="Canback B."/>
            <person name="Coutinho P.M."/>
            <person name="Cullen D."/>
            <person name="Dalman K."/>
            <person name="Deflorio G."/>
            <person name="van Diepen L.T."/>
            <person name="Dunand C."/>
            <person name="Duplessis S."/>
            <person name="Durling M."/>
            <person name="Gonthier P."/>
            <person name="Grimwood J."/>
            <person name="Fossdal C.G."/>
            <person name="Hansson D."/>
            <person name="Henrissat B."/>
            <person name="Hietala A."/>
            <person name="Himmelstrand K."/>
            <person name="Hoffmeister D."/>
            <person name="Hogberg N."/>
            <person name="James T.Y."/>
            <person name="Karlsson M."/>
            <person name="Kohler A."/>
            <person name="Kues U."/>
            <person name="Lee Y.H."/>
            <person name="Lin Y.C."/>
            <person name="Lind M."/>
            <person name="Lindquist E."/>
            <person name="Lombard V."/>
            <person name="Lucas S."/>
            <person name="Lunden K."/>
            <person name="Morin E."/>
            <person name="Murat C."/>
            <person name="Park J."/>
            <person name="Raffaello T."/>
            <person name="Rouze P."/>
            <person name="Salamov A."/>
            <person name="Schmutz J."/>
            <person name="Solheim H."/>
            <person name="Stahlberg J."/>
            <person name="Velez H."/>
            <person name="de Vries R.P."/>
            <person name="Wiebenga A."/>
            <person name="Woodward S."/>
            <person name="Yakovlev I."/>
            <person name="Garbelotto M."/>
            <person name="Martin F."/>
            <person name="Grigoriev I.V."/>
            <person name="Stenlid J."/>
        </authorList>
    </citation>
    <scope>NUCLEOTIDE SEQUENCE [LARGE SCALE GENOMIC DNA]</scope>
    <source>
        <strain evidence="4 5">TC 32-1</strain>
    </source>
</reference>
<feature type="compositionally biased region" description="Basic and acidic residues" evidence="2">
    <location>
        <begin position="536"/>
        <end position="551"/>
    </location>
</feature>
<keyword evidence="1" id="KW-0863">Zinc-finger</keyword>
<evidence type="ECO:0000313" key="4">
    <source>
        <dbReference type="EMBL" id="ETW77271.1"/>
    </source>
</evidence>
<sequence length="559" mass="61072">MPSIGALDTNETNITPSNKRARTPDEEDRDVKRARVSEDAMGGENTIDGRATQSKKDKRKRKKKKRRAAVIQNVAHVPESGPTVTATLSSLTSDNAAPDPAPSAIVSSDVTKVESPEFVQGSSSRPGSSSTSQTARAVVALPNDDVAQLTQSLSSKTESLRIHEELFSTLLPSLTCQICISLLYKPYALSPCGHVACYDCLRSWFTTPAADNPVPPNALWRKKTCPTCRAEVLERPAEVWNLKDMVAAVAKSGLALGYPEAPAENPPAPGANAEQRDPWHNIFRRNAPGGHHLPHLAQMMNGGEGAAVGMYDVEDNVYRCLDCMHEIWQGVCSECGREYAGYDSDDSDSYGGDHGPVAGFLEAVLFGMEGVSDPEDYEEHYHDELDRGLSDEDSYDGSFIDDGVDAHAPERGNGNGPIEISSDEDSDDEIRALGRILRGRASAPIVVSDEEADTVLPSRSRGGRAIVESDEDVDELASDREGDRGSDHGSSNQSSEEDDGSITRPPRHLAHLLNPSRPLSREEDIYPIDHYDHYERTDSDYSVDDGRYRVDWDDDDLYE</sequence>
<feature type="compositionally biased region" description="Basic and acidic residues" evidence="2">
    <location>
        <begin position="477"/>
        <end position="487"/>
    </location>
</feature>
<evidence type="ECO:0000313" key="5">
    <source>
        <dbReference type="Proteomes" id="UP000030671"/>
    </source>
</evidence>
<feature type="region of interest" description="Disordered" evidence="2">
    <location>
        <begin position="452"/>
        <end position="524"/>
    </location>
</feature>
<keyword evidence="1" id="KW-0862">Zinc</keyword>
<dbReference type="eggNOG" id="KOG2177">
    <property type="taxonomic scope" value="Eukaryota"/>
</dbReference>
<accession>W4JWM2</accession>
<dbReference type="STRING" id="747525.W4JWM2"/>
<evidence type="ECO:0000259" key="3">
    <source>
        <dbReference type="PROSITE" id="PS50089"/>
    </source>
</evidence>
<feature type="compositionally biased region" description="Basic residues" evidence="2">
    <location>
        <begin position="56"/>
        <end position="68"/>
    </location>
</feature>
<feature type="domain" description="RING-type" evidence="3">
    <location>
        <begin position="176"/>
        <end position="229"/>
    </location>
</feature>
<dbReference type="KEGG" id="hir:HETIRDRAFT_460564"/>
<feature type="compositionally biased region" description="Basic and acidic residues" evidence="2">
    <location>
        <begin position="29"/>
        <end position="38"/>
    </location>
</feature>
<feature type="compositionally biased region" description="Polar residues" evidence="2">
    <location>
        <begin position="9"/>
        <end position="18"/>
    </location>
</feature>
<feature type="region of interest" description="Disordered" evidence="2">
    <location>
        <begin position="1"/>
        <end position="135"/>
    </location>
</feature>
<dbReference type="GO" id="GO:0061630">
    <property type="term" value="F:ubiquitin protein ligase activity"/>
    <property type="evidence" value="ECO:0007669"/>
    <property type="project" value="TreeGrafter"/>
</dbReference>
<dbReference type="GO" id="GO:0005634">
    <property type="term" value="C:nucleus"/>
    <property type="evidence" value="ECO:0007669"/>
    <property type="project" value="TreeGrafter"/>
</dbReference>
<dbReference type="PANTHER" id="PTHR15898:SF13">
    <property type="entry name" value="BIFUNCTIONAL APOPTOSIS REGULATOR"/>
    <property type="match status" value="1"/>
</dbReference>
<dbReference type="PANTHER" id="PTHR15898">
    <property type="entry name" value="BIFUNCTIONAL APOPTOSIS REGULATOR"/>
    <property type="match status" value="1"/>
</dbReference>
<feature type="compositionally biased region" description="Low complexity" evidence="2">
    <location>
        <begin position="93"/>
        <end position="104"/>
    </location>
</feature>
<dbReference type="Proteomes" id="UP000030671">
    <property type="component" value="Unassembled WGS sequence"/>
</dbReference>
<dbReference type="AlphaFoldDB" id="W4JWM2"/>
<dbReference type="InParanoid" id="W4JWM2"/>
<dbReference type="SUPFAM" id="SSF57850">
    <property type="entry name" value="RING/U-box"/>
    <property type="match status" value="1"/>
</dbReference>
<dbReference type="HOGENOM" id="CLU_487490_0_0_1"/>